<dbReference type="InterPro" id="IPR000305">
    <property type="entry name" value="GIY-YIG_endonuc"/>
</dbReference>
<keyword evidence="3" id="KW-1185">Reference proteome</keyword>
<gene>
    <name evidence="2" type="ordered locus">Pmob_1424</name>
</gene>
<organism evidence="2 3">
    <name type="scientific">Petrotoga mobilis (strain DSM 10674 / SJ95)</name>
    <dbReference type="NCBI Taxonomy" id="403833"/>
    <lineage>
        <taxon>Bacteria</taxon>
        <taxon>Thermotogati</taxon>
        <taxon>Thermotogota</taxon>
        <taxon>Thermotogae</taxon>
        <taxon>Petrotogales</taxon>
        <taxon>Petrotogaceae</taxon>
        <taxon>Petrotoga</taxon>
    </lineage>
</organism>
<accession>A9BI12</accession>
<dbReference type="Proteomes" id="UP000000789">
    <property type="component" value="Chromosome"/>
</dbReference>
<dbReference type="AlphaFoldDB" id="A9BI12"/>
<dbReference type="CDD" id="cd10441">
    <property type="entry name" value="GIY-YIG_COG1833"/>
    <property type="match status" value="1"/>
</dbReference>
<dbReference type="HOGENOM" id="CLU_115699_1_0_0"/>
<dbReference type="KEGG" id="pmo:Pmob_1424"/>
<dbReference type="EMBL" id="CP000879">
    <property type="protein sequence ID" value="ABX32127.1"/>
    <property type="molecule type" value="Genomic_DNA"/>
</dbReference>
<dbReference type="SMART" id="SM00465">
    <property type="entry name" value="GIYc"/>
    <property type="match status" value="1"/>
</dbReference>
<evidence type="ECO:0000313" key="3">
    <source>
        <dbReference type="Proteomes" id="UP000000789"/>
    </source>
</evidence>
<protein>
    <recommendedName>
        <fullName evidence="1">GIY-YIG domain-containing protein</fullName>
    </recommendedName>
</protein>
<dbReference type="Pfam" id="PF01986">
    <property type="entry name" value="DUF123"/>
    <property type="match status" value="1"/>
</dbReference>
<sequence length="138" mass="16155">MGGIKTNKGSYILLIDIKKDFTVNLHHKEIKINKGLYAYIGSAMKNLYQRVGRHMTFKEKAYQKHWHIDGILENNENKIIFVAMLPSDKRLEEDISKEFAERFQFIKGFGASDLTVKSNLYLVDNIDYFFEIIKSFIL</sequence>
<dbReference type="InterPro" id="IPR002837">
    <property type="entry name" value="DUF123"/>
</dbReference>
<feature type="domain" description="GIY-YIG" evidence="1">
    <location>
        <begin position="19"/>
        <end position="124"/>
    </location>
</feature>
<proteinExistence type="predicted"/>
<dbReference type="PANTHER" id="PTHR37460">
    <property type="entry name" value="ENDONUCLEASE III"/>
    <property type="match status" value="1"/>
</dbReference>
<dbReference type="STRING" id="403833.Pmob_1424"/>
<evidence type="ECO:0000313" key="2">
    <source>
        <dbReference type="EMBL" id="ABX32127.1"/>
    </source>
</evidence>
<dbReference type="PANTHER" id="PTHR37460:SF1">
    <property type="entry name" value="ENDONUCLEASE III"/>
    <property type="match status" value="1"/>
</dbReference>
<name>A9BI12_PETMO</name>
<dbReference type="eggNOG" id="COG1833">
    <property type="taxonomic scope" value="Bacteria"/>
</dbReference>
<evidence type="ECO:0000259" key="1">
    <source>
        <dbReference type="SMART" id="SM00465"/>
    </source>
</evidence>
<reference evidence="2" key="1">
    <citation type="submission" date="2007-11" db="EMBL/GenBank/DDBJ databases">
        <title>Complete sequence of Petroga mobilis SJ95.</title>
        <authorList>
            <consortium name="US DOE Joint Genome Institute"/>
            <person name="Copeland A."/>
            <person name="Lucas S."/>
            <person name="Lapidus A."/>
            <person name="Barry K."/>
            <person name="Glavina del Rio T."/>
            <person name="Dalin E."/>
            <person name="Tice H."/>
            <person name="Pitluck S."/>
            <person name="Meincke L."/>
            <person name="Brettin T."/>
            <person name="Bruce D."/>
            <person name="Detter J.C."/>
            <person name="Han C."/>
            <person name="Kuske C.R."/>
            <person name="Schmutz J."/>
            <person name="Larimer F."/>
            <person name="Land M."/>
            <person name="Hauser L."/>
            <person name="Kyrpides N."/>
            <person name="Mikhailova N."/>
            <person name="Noll K."/>
            <person name="Richardson P."/>
        </authorList>
    </citation>
    <scope>NUCLEOTIDE SEQUENCE [LARGE SCALE GENOMIC DNA]</scope>
    <source>
        <strain evidence="2">SJ95</strain>
    </source>
</reference>